<name>A0A2D0SXT7_ICTPU</name>
<dbReference type="PANTHER" id="PTHR11214:SF29">
    <property type="entry name" value="BETA-1,3-GALACTOSYLTRANSFERASE 9"/>
    <property type="match status" value="1"/>
</dbReference>
<keyword evidence="6" id="KW-0735">Signal-anchor</keyword>
<dbReference type="RefSeq" id="XP_017347499.3">
    <property type="nucleotide sequence ID" value="XM_017492010.3"/>
</dbReference>
<dbReference type="GO" id="GO:0006493">
    <property type="term" value="P:protein O-linked glycosylation"/>
    <property type="evidence" value="ECO:0007669"/>
    <property type="project" value="TreeGrafter"/>
</dbReference>
<organism evidence="12 13">
    <name type="scientific">Ictalurus punctatus</name>
    <name type="common">Channel catfish</name>
    <name type="synonym">Silurus punctatus</name>
    <dbReference type="NCBI Taxonomy" id="7998"/>
    <lineage>
        <taxon>Eukaryota</taxon>
        <taxon>Metazoa</taxon>
        <taxon>Chordata</taxon>
        <taxon>Craniata</taxon>
        <taxon>Vertebrata</taxon>
        <taxon>Euteleostomi</taxon>
        <taxon>Actinopterygii</taxon>
        <taxon>Neopterygii</taxon>
        <taxon>Teleostei</taxon>
        <taxon>Ostariophysi</taxon>
        <taxon>Siluriformes</taxon>
        <taxon>Ictaluridae</taxon>
        <taxon>Ictalurus</taxon>
    </lineage>
</organism>
<evidence type="ECO:0000256" key="1">
    <source>
        <dbReference type="ARBA" id="ARBA00004323"/>
    </source>
</evidence>
<evidence type="ECO:0000256" key="2">
    <source>
        <dbReference type="ARBA" id="ARBA00008661"/>
    </source>
</evidence>
<keyword evidence="12" id="KW-1185">Reference proteome</keyword>
<gene>
    <name evidence="13" type="primary">LOC108278559</name>
</gene>
<dbReference type="Proteomes" id="UP000221080">
    <property type="component" value="Chromosome 18"/>
</dbReference>
<dbReference type="GO" id="GO:0000139">
    <property type="term" value="C:Golgi membrane"/>
    <property type="evidence" value="ECO:0007669"/>
    <property type="project" value="UniProtKB-SubCell"/>
</dbReference>
<reference evidence="12" key="1">
    <citation type="journal article" date="2016" name="Nat. Commun.">
        <title>The channel catfish genome sequence provides insights into the evolution of scale formation in teleosts.</title>
        <authorList>
            <person name="Liu Z."/>
            <person name="Liu S."/>
            <person name="Yao J."/>
            <person name="Bao L."/>
            <person name="Zhang J."/>
            <person name="Li Y."/>
            <person name="Jiang C."/>
            <person name="Sun L."/>
            <person name="Wang R."/>
            <person name="Zhang Y."/>
            <person name="Zhou T."/>
            <person name="Zeng Q."/>
            <person name="Fu Q."/>
            <person name="Gao S."/>
            <person name="Li N."/>
            <person name="Koren S."/>
            <person name="Jiang Y."/>
            <person name="Zimin A."/>
            <person name="Xu P."/>
            <person name="Phillippy A.M."/>
            <person name="Geng X."/>
            <person name="Song L."/>
            <person name="Sun F."/>
            <person name="Li C."/>
            <person name="Wang X."/>
            <person name="Chen A."/>
            <person name="Jin Y."/>
            <person name="Yuan Z."/>
            <person name="Yang Y."/>
            <person name="Tan S."/>
            <person name="Peatman E."/>
            <person name="Lu J."/>
            <person name="Qin Z."/>
            <person name="Dunham R."/>
            <person name="Li Z."/>
            <person name="Sonstegard T."/>
            <person name="Feng J."/>
            <person name="Danzmann R.G."/>
            <person name="Schroeder S."/>
            <person name="Scheffler B."/>
            <person name="Duke M.V."/>
            <person name="Ballard L."/>
            <person name="Kucuktas H."/>
            <person name="Kaltenboeck L."/>
            <person name="Liu H."/>
            <person name="Armbruster J."/>
            <person name="Xie Y."/>
            <person name="Kirby M.L."/>
            <person name="Tian Y."/>
            <person name="Flanagan M.E."/>
            <person name="Mu W."/>
            <person name="Waldbieser G.C."/>
        </authorList>
    </citation>
    <scope>NUCLEOTIDE SEQUENCE [LARGE SCALE GENOMIC DNA]</scope>
    <source>
        <strain evidence="12">SDA103</strain>
    </source>
</reference>
<dbReference type="AlphaFoldDB" id="A0A2D0SXT7"/>
<evidence type="ECO:0000256" key="8">
    <source>
        <dbReference type="ARBA" id="ARBA00023034"/>
    </source>
</evidence>
<comment type="similarity">
    <text evidence="2 10">Belongs to the glycosyltransferase 31 family.</text>
</comment>
<evidence type="ECO:0000256" key="11">
    <source>
        <dbReference type="SAM" id="MobiDB-lite"/>
    </source>
</evidence>
<reference evidence="13" key="2">
    <citation type="submission" date="2025-08" db="UniProtKB">
        <authorList>
            <consortium name="RefSeq"/>
        </authorList>
    </citation>
    <scope>IDENTIFICATION</scope>
    <source>
        <tissue evidence="13">Blood</tissue>
    </source>
</reference>
<keyword evidence="9" id="KW-0472">Membrane</keyword>
<dbReference type="STRING" id="7998.ENSIPUP00000008173"/>
<sequence length="401" mass="45447">MCTHTHAHTRTIEQVDSPRRSRSNRDTGESISSWDIMRVCVFRLHTHQWCFLLCNVVLFHALLFGGDIVEEFLLQSSPAAYTDRAVLELRERARKLDLSDTLPNSSQIYPISSKPCFNHQDLLFLTIVFSDPDNASQREAIRSSWANQTLVQDVAVRTLFFLNPSSVETEHQVVREESVRYGDVVQCEGPLSRDHWGQVKLALRWVLLFCPQARFVVLTEDSVFLNVPALGTYLLTLRTHPDDLYLGRVIHNASPERDYNKPRYVSFHLYPDRSFPDYCSGPAFLMSQDVVRKVYVASKDVALALPSDVLIGLCARAAGVVATHSARFSGERHVRYNPCCYNFLFTSASVDGELMGMAWRDLGKGRGRRCSMLQTYYSLVVCKAMTYLNGVNFLSGNNTKG</sequence>
<dbReference type="GeneID" id="108278559"/>
<feature type="region of interest" description="Disordered" evidence="11">
    <location>
        <begin position="1"/>
        <end position="28"/>
    </location>
</feature>
<keyword evidence="7" id="KW-1133">Transmembrane helix</keyword>
<dbReference type="OrthoDB" id="115198at2759"/>
<keyword evidence="8 10" id="KW-0333">Golgi apparatus</keyword>
<dbReference type="PANTHER" id="PTHR11214">
    <property type="entry name" value="BETA-1,3-N-ACETYLGLUCOSAMINYLTRANSFERASE"/>
    <property type="match status" value="1"/>
</dbReference>
<comment type="subcellular location">
    <subcellularLocation>
        <location evidence="1 10">Golgi apparatus membrane</location>
        <topology evidence="1 10">Single-pass type II membrane protein</topology>
    </subcellularLocation>
</comment>
<proteinExistence type="inferred from homology"/>
<accession>A0A2D0SXT7</accession>
<evidence type="ECO:0000256" key="7">
    <source>
        <dbReference type="ARBA" id="ARBA00022989"/>
    </source>
</evidence>
<dbReference type="Pfam" id="PF01762">
    <property type="entry name" value="Galactosyl_T"/>
    <property type="match status" value="1"/>
</dbReference>
<evidence type="ECO:0000256" key="4">
    <source>
        <dbReference type="ARBA" id="ARBA00022679"/>
    </source>
</evidence>
<evidence type="ECO:0000256" key="6">
    <source>
        <dbReference type="ARBA" id="ARBA00022968"/>
    </source>
</evidence>
<feature type="compositionally biased region" description="Basic and acidic residues" evidence="11">
    <location>
        <begin position="10"/>
        <end position="28"/>
    </location>
</feature>
<protein>
    <recommendedName>
        <fullName evidence="10">Hexosyltransferase</fullName>
        <ecNumber evidence="10">2.4.1.-</ecNumber>
    </recommendedName>
</protein>
<dbReference type="GO" id="GO:0016758">
    <property type="term" value="F:hexosyltransferase activity"/>
    <property type="evidence" value="ECO:0007669"/>
    <property type="project" value="InterPro"/>
</dbReference>
<keyword evidence="4" id="KW-0808">Transferase</keyword>
<keyword evidence="5" id="KW-0812">Transmembrane</keyword>
<evidence type="ECO:0000256" key="10">
    <source>
        <dbReference type="RuleBase" id="RU363063"/>
    </source>
</evidence>
<dbReference type="EC" id="2.4.1.-" evidence="10"/>
<evidence type="ECO:0000313" key="12">
    <source>
        <dbReference type="Proteomes" id="UP000221080"/>
    </source>
</evidence>
<evidence type="ECO:0000256" key="5">
    <source>
        <dbReference type="ARBA" id="ARBA00022692"/>
    </source>
</evidence>
<evidence type="ECO:0000256" key="9">
    <source>
        <dbReference type="ARBA" id="ARBA00023136"/>
    </source>
</evidence>
<dbReference type="KEGG" id="ipu:108278559"/>
<evidence type="ECO:0000256" key="3">
    <source>
        <dbReference type="ARBA" id="ARBA00022676"/>
    </source>
</evidence>
<dbReference type="InterPro" id="IPR002659">
    <property type="entry name" value="Glyco_trans_31"/>
</dbReference>
<keyword evidence="3 10" id="KW-0328">Glycosyltransferase</keyword>
<dbReference type="Gene3D" id="3.90.550.50">
    <property type="match status" value="1"/>
</dbReference>
<evidence type="ECO:0000313" key="13">
    <source>
        <dbReference type="RefSeq" id="XP_017347499.3"/>
    </source>
</evidence>